<feature type="transmembrane region" description="Helical" evidence="12">
    <location>
        <begin position="67"/>
        <end position="86"/>
    </location>
</feature>
<evidence type="ECO:0000256" key="12">
    <source>
        <dbReference type="SAM" id="Phobius"/>
    </source>
</evidence>
<evidence type="ECO:0000256" key="4">
    <source>
        <dbReference type="ARBA" id="ARBA00022475"/>
    </source>
</evidence>
<evidence type="ECO:0000313" key="15">
    <source>
        <dbReference type="Proteomes" id="UP000256869"/>
    </source>
</evidence>
<feature type="domain" description="Sulfatase N-terminal" evidence="13">
    <location>
        <begin position="235"/>
        <end position="528"/>
    </location>
</feature>
<sequence length="616" mass="70071">MKSLKLDVWLSKPFIFFTVLMVIKIYLARFVVFDDSSIWLQLATGIPSIWVLFCLIEWIAPRRKLGVYVAVNLLLTTIFFAVIMYYKYFGVIVTYHALQQVNQVTEVSGSVFSLLHPYFLFIYTDIVAILLLFISRRFRKWGKSLAVRESNVILSALFFLSLAGSVTNVWLHRDSINELKQAENMGILNYEAYAVIASVNESFEDPSHVTPEAIAALKGGQAPAVPQFWGAEKGKNVIILQLEATQNFLLDRKIDGQELTPVMNQLMKENIYFPHFYQQVGQGNTSDAEFVVNTSFYIPQHGAAAQDYGDLALPSMPKVLKENGYQTATFHTNDVQFWNRKELYAALGFDRYYDAKFFGDEDTVFFGASDEVLYDKTADELLKMSETGKPFYAQIISMSSHHPFNIPDRKIKFKLPERYEDTLVGDYIQAQNYTDYALGTFIEKLKQNGLWDNSVLLIYGDHLGLPIYSLSDHEKDLMKEIYGRKYQFAEMMNIPLIVVAPGMTEPMRPTQTGGQVDIFPTVANLLGISLADHIHFGQDILNRTDNVLPQRYYLPSGSFVNNQGIFVPGLQYKDGVSFPFDGGTPKGTDSTEDEYKRALELLRLSDSYVSHLPKHE</sequence>
<feature type="binding site" evidence="10">
    <location>
        <position position="401"/>
    </location>
    <ligand>
        <name>substrate</name>
    </ligand>
</feature>
<comment type="caution">
    <text evidence="14">The sequence shown here is derived from an EMBL/GenBank/DDBJ whole genome shotgun (WGS) entry which is preliminary data.</text>
</comment>
<feature type="transmembrane region" description="Helical" evidence="12">
    <location>
        <begin position="150"/>
        <end position="171"/>
    </location>
</feature>
<evidence type="ECO:0000256" key="3">
    <source>
        <dbReference type="ARBA" id="ARBA00009983"/>
    </source>
</evidence>
<dbReference type="AlphaFoldDB" id="A0A3D9IS88"/>
<feature type="transmembrane region" description="Helical" evidence="12">
    <location>
        <begin position="12"/>
        <end position="32"/>
    </location>
</feature>
<feature type="binding site" evidence="11">
    <location>
        <position position="285"/>
    </location>
    <ligand>
        <name>Mn(2+)</name>
        <dbReference type="ChEBI" id="CHEBI:29035"/>
    </ligand>
</feature>
<keyword evidence="7 8" id="KW-0472">Membrane</keyword>
<dbReference type="PANTHER" id="PTHR47371:SF3">
    <property type="entry name" value="PHOSPHOGLYCEROL TRANSFERASE I"/>
    <property type="match status" value="1"/>
</dbReference>
<keyword evidence="15" id="KW-1185">Reference proteome</keyword>
<dbReference type="Gene3D" id="3.30.1120.170">
    <property type="match status" value="1"/>
</dbReference>
<dbReference type="GO" id="GO:0016740">
    <property type="term" value="F:transferase activity"/>
    <property type="evidence" value="ECO:0007669"/>
    <property type="project" value="UniProtKB-KW"/>
</dbReference>
<keyword evidence="10" id="KW-0479">Metal-binding</keyword>
<feature type="binding site" evidence="11">
    <location>
        <position position="461"/>
    </location>
    <ligand>
        <name>Mn(2+)</name>
        <dbReference type="ChEBI" id="CHEBI:29035"/>
    </ligand>
</feature>
<dbReference type="InterPro" id="IPR012160">
    <property type="entry name" value="LtaS-like"/>
</dbReference>
<keyword evidence="5 12" id="KW-0812">Transmembrane</keyword>
<evidence type="ECO:0000256" key="1">
    <source>
        <dbReference type="ARBA" id="ARBA00004651"/>
    </source>
</evidence>
<comment type="pathway">
    <text evidence="2">Cell wall biogenesis; lipoteichoic acid biosynthesis.</text>
</comment>
<feature type="active site" evidence="9">
    <location>
        <position position="285"/>
    </location>
</feature>
<dbReference type="InterPro" id="IPR050448">
    <property type="entry name" value="OpgB/LTA_synthase_biosynth"/>
</dbReference>
<dbReference type="InterPro" id="IPR000917">
    <property type="entry name" value="Sulfatase_N"/>
</dbReference>
<feature type="binding site" evidence="11">
    <location>
        <position position="462"/>
    </location>
    <ligand>
        <name>Mn(2+)</name>
        <dbReference type="ChEBI" id="CHEBI:29035"/>
    </ligand>
</feature>
<keyword evidence="14" id="KW-0808">Transferase</keyword>
<keyword evidence="10" id="KW-0464">Manganese</keyword>
<dbReference type="GO" id="GO:0005886">
    <property type="term" value="C:plasma membrane"/>
    <property type="evidence" value="ECO:0007669"/>
    <property type="project" value="UniProtKB-SubCell"/>
</dbReference>
<feature type="binding site" evidence="11">
    <location>
        <position position="243"/>
    </location>
    <ligand>
        <name>Mn(2+)</name>
        <dbReference type="ChEBI" id="CHEBI:29035"/>
    </ligand>
</feature>
<dbReference type="CDD" id="cd16015">
    <property type="entry name" value="LTA_synthase"/>
    <property type="match status" value="1"/>
</dbReference>
<protein>
    <submittedName>
        <fullName evidence="14">Phosphoglycerol transferase MdoB-like AlkP superfamily enzyme</fullName>
    </submittedName>
</protein>
<evidence type="ECO:0000259" key="13">
    <source>
        <dbReference type="Pfam" id="PF00884"/>
    </source>
</evidence>
<evidence type="ECO:0000256" key="5">
    <source>
        <dbReference type="ARBA" id="ARBA00022692"/>
    </source>
</evidence>
<keyword evidence="4 8" id="KW-1003">Cell membrane</keyword>
<comment type="subcellular location">
    <subcellularLocation>
        <location evidence="1">Cell membrane</location>
        <topology evidence="1">Multi-pass membrane protein</topology>
    </subcellularLocation>
</comment>
<dbReference type="RefSeq" id="WP_115991421.1">
    <property type="nucleotide sequence ID" value="NZ_QRDY01000002.1"/>
</dbReference>
<evidence type="ECO:0000256" key="9">
    <source>
        <dbReference type="PIRSR" id="PIRSR005091-1"/>
    </source>
</evidence>
<accession>A0A3D9IS88</accession>
<dbReference type="InterPro" id="IPR017850">
    <property type="entry name" value="Alkaline_phosphatase_core_sf"/>
</dbReference>
<dbReference type="SUPFAM" id="SSF53649">
    <property type="entry name" value="Alkaline phosphatase-like"/>
    <property type="match status" value="1"/>
</dbReference>
<proteinExistence type="inferred from homology"/>
<organism evidence="14 15">
    <name type="scientific">Cohnella lupini</name>
    <dbReference type="NCBI Taxonomy" id="1294267"/>
    <lineage>
        <taxon>Bacteria</taxon>
        <taxon>Bacillati</taxon>
        <taxon>Bacillota</taxon>
        <taxon>Bacilli</taxon>
        <taxon>Bacillales</taxon>
        <taxon>Paenibacillaceae</taxon>
        <taxon>Cohnella</taxon>
    </lineage>
</organism>
<dbReference type="PIRSF" id="PIRSF005091">
    <property type="entry name" value="Mmb_sulf_HI1246"/>
    <property type="match status" value="1"/>
</dbReference>
<feature type="transmembrane region" description="Helical" evidence="12">
    <location>
        <begin position="118"/>
        <end position="138"/>
    </location>
</feature>
<dbReference type="Gene3D" id="3.40.720.10">
    <property type="entry name" value="Alkaline Phosphatase, subunit A"/>
    <property type="match status" value="1"/>
</dbReference>
<dbReference type="OrthoDB" id="5901192at2"/>
<dbReference type="EMBL" id="QRDY01000002">
    <property type="protein sequence ID" value="RED64640.1"/>
    <property type="molecule type" value="Genomic_DNA"/>
</dbReference>
<evidence type="ECO:0000256" key="6">
    <source>
        <dbReference type="ARBA" id="ARBA00022989"/>
    </source>
</evidence>
<reference evidence="14 15" key="1">
    <citation type="submission" date="2018-07" db="EMBL/GenBank/DDBJ databases">
        <title>Genomic Encyclopedia of Type Strains, Phase III (KMG-III): the genomes of soil and plant-associated and newly described type strains.</title>
        <authorList>
            <person name="Whitman W."/>
        </authorList>
    </citation>
    <scope>NUCLEOTIDE SEQUENCE [LARGE SCALE GENOMIC DNA]</scope>
    <source>
        <strain evidence="14 15">CECT 8236</strain>
    </source>
</reference>
<evidence type="ECO:0000256" key="7">
    <source>
        <dbReference type="ARBA" id="ARBA00023136"/>
    </source>
</evidence>
<evidence type="ECO:0000256" key="8">
    <source>
        <dbReference type="PIRNR" id="PIRNR005091"/>
    </source>
</evidence>
<name>A0A3D9IS88_9BACL</name>
<dbReference type="GO" id="GO:0046872">
    <property type="term" value="F:metal ion binding"/>
    <property type="evidence" value="ECO:0007669"/>
    <property type="project" value="UniProtKB-KW"/>
</dbReference>
<evidence type="ECO:0000256" key="11">
    <source>
        <dbReference type="PIRSR" id="PIRSR005091-3"/>
    </source>
</evidence>
<dbReference type="Pfam" id="PF00884">
    <property type="entry name" value="Sulfatase"/>
    <property type="match status" value="1"/>
</dbReference>
<gene>
    <name evidence="14" type="ORF">DFP95_10257</name>
</gene>
<keyword evidence="6 12" id="KW-1133">Transmembrane helix</keyword>
<evidence type="ECO:0000256" key="10">
    <source>
        <dbReference type="PIRSR" id="PIRSR005091-2"/>
    </source>
</evidence>
<feature type="transmembrane region" description="Helical" evidence="12">
    <location>
        <begin position="38"/>
        <end position="60"/>
    </location>
</feature>
<evidence type="ECO:0000313" key="14">
    <source>
        <dbReference type="EMBL" id="RED64640.1"/>
    </source>
</evidence>
<evidence type="ECO:0000256" key="2">
    <source>
        <dbReference type="ARBA" id="ARBA00004936"/>
    </source>
</evidence>
<comment type="similarity">
    <text evidence="3 8">Belongs to the LTA synthase family.</text>
</comment>
<dbReference type="PANTHER" id="PTHR47371">
    <property type="entry name" value="LIPOTEICHOIC ACID SYNTHASE"/>
    <property type="match status" value="1"/>
</dbReference>
<dbReference type="Proteomes" id="UP000256869">
    <property type="component" value="Unassembled WGS sequence"/>
</dbReference>